<keyword evidence="5" id="KW-1185">Reference proteome</keyword>
<feature type="domain" description="Cystatin" evidence="3">
    <location>
        <begin position="118"/>
        <end position="203"/>
    </location>
</feature>
<dbReference type="InterPro" id="IPR000010">
    <property type="entry name" value="Cystatin_dom"/>
</dbReference>
<dbReference type="PANTHER" id="PTHR47364">
    <property type="entry name" value="CYSTEINE PROTEINASE INHIBITOR 5"/>
    <property type="match status" value="1"/>
</dbReference>
<dbReference type="CDD" id="cd00042">
    <property type="entry name" value="CY"/>
    <property type="match status" value="1"/>
</dbReference>
<dbReference type="SUPFAM" id="SSF54403">
    <property type="entry name" value="Cystatin/monellin"/>
    <property type="match status" value="1"/>
</dbReference>
<dbReference type="PANTHER" id="PTHR47364:SF2">
    <property type="entry name" value="CYSTEINE PROTEINASE INHIBITOR 5"/>
    <property type="match status" value="1"/>
</dbReference>
<name>V4UQM2_CITCL</name>
<keyword evidence="1" id="KW-0646">Protease inhibitor</keyword>
<dbReference type="STRING" id="85681.V4UQM2"/>
<dbReference type="InParanoid" id="V4UQM2"/>
<reference evidence="4 5" key="1">
    <citation type="submission" date="2013-10" db="EMBL/GenBank/DDBJ databases">
        <authorList>
            <consortium name="International Citrus Genome Consortium"/>
            <person name="Jenkins J."/>
            <person name="Schmutz J."/>
            <person name="Prochnik S."/>
            <person name="Rokhsar D."/>
            <person name="Gmitter F."/>
            <person name="Ollitrault P."/>
            <person name="Machado M."/>
            <person name="Talon M."/>
            <person name="Wincker P."/>
            <person name="Jaillon O."/>
            <person name="Morgante M."/>
        </authorList>
    </citation>
    <scope>NUCLEOTIDE SEQUENCE</scope>
    <source>
        <strain evidence="5">cv. Clemenules</strain>
    </source>
</reference>
<dbReference type="OrthoDB" id="2016588at2759"/>
<dbReference type="EMBL" id="KI535697">
    <property type="protein sequence ID" value="ESR64756.1"/>
    <property type="molecule type" value="Genomic_DNA"/>
</dbReference>
<dbReference type="AlphaFoldDB" id="V4UQM2"/>
<dbReference type="InterPro" id="IPR046350">
    <property type="entry name" value="Cystatin_sf"/>
</dbReference>
<accession>V4UQM2</accession>
<dbReference type="KEGG" id="cic:CICLE_v10009506mg"/>
<gene>
    <name evidence="4" type="ORF">CICLE_v10009506mg</name>
</gene>
<dbReference type="SMART" id="SM00043">
    <property type="entry name" value="CY"/>
    <property type="match status" value="1"/>
</dbReference>
<protein>
    <recommendedName>
        <fullName evidence="3">Cystatin domain-containing protein</fullName>
    </recommendedName>
</protein>
<evidence type="ECO:0000256" key="2">
    <source>
        <dbReference type="ARBA" id="ARBA00022704"/>
    </source>
</evidence>
<organism evidence="4 5">
    <name type="scientific">Citrus clementina</name>
    <name type="common">Clementine</name>
    <name type="synonym">Citrus deliciosa x Citrus sinensis</name>
    <dbReference type="NCBI Taxonomy" id="85681"/>
    <lineage>
        <taxon>Eukaryota</taxon>
        <taxon>Viridiplantae</taxon>
        <taxon>Streptophyta</taxon>
        <taxon>Embryophyta</taxon>
        <taxon>Tracheophyta</taxon>
        <taxon>Spermatophyta</taxon>
        <taxon>Magnoliopsida</taxon>
        <taxon>eudicotyledons</taxon>
        <taxon>Gunneridae</taxon>
        <taxon>Pentapetalae</taxon>
        <taxon>rosids</taxon>
        <taxon>malvids</taxon>
        <taxon>Sapindales</taxon>
        <taxon>Rutaceae</taxon>
        <taxon>Aurantioideae</taxon>
        <taxon>Citrus</taxon>
    </lineage>
</organism>
<dbReference type="Pfam" id="PF16845">
    <property type="entry name" value="SQAPI"/>
    <property type="match status" value="1"/>
</dbReference>
<evidence type="ECO:0000259" key="3">
    <source>
        <dbReference type="SMART" id="SM00043"/>
    </source>
</evidence>
<proteinExistence type="predicted"/>
<dbReference type="Gene3D" id="3.10.450.10">
    <property type="match status" value="1"/>
</dbReference>
<evidence type="ECO:0000313" key="4">
    <source>
        <dbReference type="EMBL" id="ESR64756.1"/>
    </source>
</evidence>
<dbReference type="Gramene" id="ESR64756">
    <property type="protein sequence ID" value="ESR64756"/>
    <property type="gene ID" value="CICLE_v10009506mg"/>
</dbReference>
<dbReference type="GO" id="GO:0004869">
    <property type="term" value="F:cysteine-type endopeptidase inhibitor activity"/>
    <property type="evidence" value="ECO:0007669"/>
    <property type="project" value="UniProtKB-KW"/>
</dbReference>
<sequence>MPFVKFSYMVTTSELRISEELVSKFNNCTNQTATNQRKPTHVRTWYRELKNSANWGPTKRRFPLRINSHTPPKLKFRIKNKKKKENYTSNKHMKGRCLYLALFLSTLLLATGARTDAALVGGWKPIEDPNDPHVIEIGQFAVVEYNKQSKMELKFQSVEKGETQVVSGTNYRLVVAAQDGTATNKYQAVVWENAKQIKKLTSFHRL</sequence>
<evidence type="ECO:0000313" key="5">
    <source>
        <dbReference type="Proteomes" id="UP000030687"/>
    </source>
</evidence>
<keyword evidence="2" id="KW-0789">Thiol protease inhibitor</keyword>
<dbReference type="Proteomes" id="UP000030687">
    <property type="component" value="Unassembled WGS sequence"/>
</dbReference>
<dbReference type="eggNOG" id="ENOG502S46Q">
    <property type="taxonomic scope" value="Eukaryota"/>
</dbReference>
<evidence type="ECO:0000256" key="1">
    <source>
        <dbReference type="ARBA" id="ARBA00022690"/>
    </source>
</evidence>